<protein>
    <submittedName>
        <fullName evidence="1">Uncharacterized protein</fullName>
    </submittedName>
</protein>
<evidence type="ECO:0000313" key="1">
    <source>
        <dbReference type="EMBL" id="PIL41029.1"/>
    </source>
</evidence>
<proteinExistence type="predicted"/>
<gene>
    <name evidence="1" type="ORF">CR103_04690</name>
</gene>
<accession>A0A2G8T4W5</accession>
<comment type="caution">
    <text evidence="1">The sequence shown here is derived from an EMBL/GenBank/DDBJ whole genome shotgun (WGS) entry which is preliminary data.</text>
</comment>
<dbReference type="EMBL" id="PDOB01000004">
    <property type="protein sequence ID" value="PIL41029.1"/>
    <property type="molecule type" value="Genomic_DNA"/>
</dbReference>
<name>A0A2G8T4W5_9BURK</name>
<evidence type="ECO:0000313" key="2">
    <source>
        <dbReference type="Proteomes" id="UP000228593"/>
    </source>
</evidence>
<sequence length="66" mass="7049">MAVIATNWWAAKQAAAALPVTWAEGAGAKLSNEAIFTDFAAHLELDDNALFVLTGQRLRSLPLRPG</sequence>
<dbReference type="Proteomes" id="UP000228593">
    <property type="component" value="Unassembled WGS sequence"/>
</dbReference>
<dbReference type="AlphaFoldDB" id="A0A2G8T4W5"/>
<organism evidence="1 2">
    <name type="scientific">Massilia psychrophila</name>
    <dbReference type="NCBI Taxonomy" id="1603353"/>
    <lineage>
        <taxon>Bacteria</taxon>
        <taxon>Pseudomonadati</taxon>
        <taxon>Pseudomonadota</taxon>
        <taxon>Betaproteobacteria</taxon>
        <taxon>Burkholderiales</taxon>
        <taxon>Oxalobacteraceae</taxon>
        <taxon>Telluria group</taxon>
        <taxon>Massilia</taxon>
    </lineage>
</organism>
<reference evidence="1 2" key="1">
    <citation type="submission" date="2017-10" db="EMBL/GenBank/DDBJ databases">
        <title>Massilia psychrophilum sp. nov., a novel purple-pigmented bacterium isolated from Tianshan glacier, Xinjiang Municipality, China.</title>
        <authorList>
            <person name="Wang H."/>
        </authorList>
    </citation>
    <scope>NUCLEOTIDE SEQUENCE [LARGE SCALE GENOMIC DNA]</scope>
    <source>
        <strain evidence="1 2">JCM 30813</strain>
    </source>
</reference>
<dbReference type="RefSeq" id="WP_099914846.1">
    <property type="nucleotide sequence ID" value="NZ_BMHS01000005.1"/>
</dbReference>
<keyword evidence="2" id="KW-1185">Reference proteome</keyword>